<reference evidence="3" key="1">
    <citation type="journal article" date="2010" name="Stand. Genomic Sci.">
        <title>Complete genome sequence of Syntrophothermus lipocalidus type strain (TGB-C1T).</title>
        <authorList>
            <consortium name="US DOE Joint Genome Institute (JGI-PGF)"/>
            <person name="Djao O."/>
            <person name="Zhang X."/>
            <person name="Lucas S."/>
            <person name="Lapidus A."/>
            <person name="Glavina Del Rio T."/>
            <person name="Nolan M."/>
            <person name="Tice H."/>
            <person name="Cheng J."/>
            <person name="Han C."/>
            <person name="Tapia R."/>
            <person name="Goodwin L."/>
            <person name="Pitluck S."/>
            <person name="Liolios K."/>
            <person name="Ivanova N."/>
            <person name="Mavromatis K."/>
            <person name="Mikhailova N."/>
            <person name="Ovchinnikova G."/>
            <person name="Pati A."/>
            <person name="Brambilla E."/>
            <person name="Chen A."/>
            <person name="Palaniappan K."/>
            <person name="Land M."/>
            <person name="Hauser L."/>
            <person name="Chang Y."/>
            <person name="Jeffries C."/>
            <person name="Rohde M."/>
            <person name="Sikorski J."/>
            <person name="Spring S."/>
            <person name="Goker M."/>
            <person name="Detter J."/>
            <person name="Woyke T."/>
            <person name="Bristow J."/>
            <person name="Eisen J."/>
            <person name="Markowitz V."/>
            <person name="Hugenholtz P."/>
            <person name="Kyrpides N."/>
            <person name="Klenk H."/>
        </authorList>
    </citation>
    <scope>NUCLEOTIDE SEQUENCE [LARGE SCALE GENOMIC DNA]</scope>
    <source>
        <strain evidence="3">DSM 12680 / TGB-C1</strain>
    </source>
</reference>
<dbReference type="KEGG" id="slp:Slip_0608"/>
<protein>
    <submittedName>
        <fullName evidence="2">Metal dependent phosphohydrolase</fullName>
    </submittedName>
</protein>
<name>D7CL07_SYNLT</name>
<evidence type="ECO:0000313" key="2">
    <source>
        <dbReference type="EMBL" id="ADI01392.1"/>
    </source>
</evidence>
<gene>
    <name evidence="2" type="ordered locus">Slip_0608</name>
</gene>
<dbReference type="Pfam" id="PF01966">
    <property type="entry name" value="HD"/>
    <property type="match status" value="1"/>
</dbReference>
<dbReference type="STRING" id="643648.Slip_0608"/>
<feature type="domain" description="HD/PDEase" evidence="1">
    <location>
        <begin position="34"/>
        <end position="150"/>
    </location>
</feature>
<evidence type="ECO:0000313" key="3">
    <source>
        <dbReference type="Proteomes" id="UP000000378"/>
    </source>
</evidence>
<dbReference type="EMBL" id="CP002048">
    <property type="protein sequence ID" value="ADI01392.1"/>
    <property type="molecule type" value="Genomic_DNA"/>
</dbReference>
<dbReference type="HOGENOM" id="CLU_081221_0_0_9"/>
<dbReference type="Gene3D" id="1.10.3210.10">
    <property type="entry name" value="Hypothetical protein af1432"/>
    <property type="match status" value="1"/>
</dbReference>
<keyword evidence="3" id="KW-1185">Reference proteome</keyword>
<dbReference type="eggNOG" id="COG3294">
    <property type="taxonomic scope" value="Bacteria"/>
</dbReference>
<dbReference type="Proteomes" id="UP000000378">
    <property type="component" value="Chromosome"/>
</dbReference>
<proteinExistence type="predicted"/>
<organism evidence="2 3">
    <name type="scientific">Syntrophothermus lipocalidus (strain DSM 12680 / TGB-C1)</name>
    <dbReference type="NCBI Taxonomy" id="643648"/>
    <lineage>
        <taxon>Bacteria</taxon>
        <taxon>Bacillati</taxon>
        <taxon>Bacillota</taxon>
        <taxon>Clostridia</taxon>
        <taxon>Eubacteriales</taxon>
        <taxon>Syntrophomonadaceae</taxon>
        <taxon>Syntrophothermus</taxon>
    </lineage>
</organism>
<dbReference type="SMART" id="SM00471">
    <property type="entry name" value="HDc"/>
    <property type="match status" value="1"/>
</dbReference>
<dbReference type="InterPro" id="IPR003607">
    <property type="entry name" value="HD/PDEase_dom"/>
</dbReference>
<evidence type="ECO:0000259" key="1">
    <source>
        <dbReference type="SMART" id="SM00471"/>
    </source>
</evidence>
<dbReference type="InterPro" id="IPR006674">
    <property type="entry name" value="HD_domain"/>
</dbReference>
<sequence>MRKNGLITLEAIKNNTVVNEYMARGNEFIGNIGAIEHNQKHAELVSFLSYDILNSLGYSQREAELAAIAGYLHDIGNLVNRYSHGLSGAIMVLEVLMGMNMDPEEIAVILAAIGNHEEHADGQSVNPVAAAVILADKSDVHQTRVRKRESSCFTIRDRVNYAAKESALLVDDEKKVITLRLRIDTGTCSVMEYFEIFLTKMLMCKRAAEFLGCQFELLINDVKLL</sequence>
<dbReference type="RefSeq" id="WP_013174794.1">
    <property type="nucleotide sequence ID" value="NC_014220.1"/>
</dbReference>
<accession>D7CL07</accession>
<dbReference type="AlphaFoldDB" id="D7CL07"/>
<reference evidence="2 3" key="2">
    <citation type="journal article" date="2010" name="Stand. Genomic Sci.">
        <title>Complete genome sequence of Syntrophothermus lipocalidus type strain (TGB-C1).</title>
        <authorList>
            <person name="Djao O.D."/>
            <person name="Zhang X."/>
            <person name="Lucas S."/>
            <person name="Lapidus A."/>
            <person name="Del Rio T.G."/>
            <person name="Nolan M."/>
            <person name="Tice H."/>
            <person name="Cheng J.F."/>
            <person name="Han C."/>
            <person name="Tapia R."/>
            <person name="Goodwin L."/>
            <person name="Pitluck S."/>
            <person name="Liolios K."/>
            <person name="Ivanova N."/>
            <person name="Mavromatis K."/>
            <person name="Mikhailova N."/>
            <person name="Ovchinnikova G."/>
            <person name="Pati A."/>
            <person name="Brambilla E."/>
            <person name="Chen A."/>
            <person name="Palaniappan K."/>
            <person name="Land M."/>
            <person name="Hauser L."/>
            <person name="Chang Y.J."/>
            <person name="Jeffries C.D."/>
            <person name="Rohde M."/>
            <person name="Sikorski J."/>
            <person name="Spring S."/>
            <person name="Goker M."/>
            <person name="Detter J.C."/>
            <person name="Woyke T."/>
            <person name="Bristow J."/>
            <person name="Eisen J.A."/>
            <person name="Markowitz V."/>
            <person name="Hugenholtz P."/>
            <person name="Kyrpides N.C."/>
            <person name="Klenk H.P."/>
        </authorList>
    </citation>
    <scope>NUCLEOTIDE SEQUENCE [LARGE SCALE GENOMIC DNA]</scope>
    <source>
        <strain evidence="3">DSM 12680 / TGB-C1</strain>
    </source>
</reference>
<dbReference type="CDD" id="cd00077">
    <property type="entry name" value="HDc"/>
    <property type="match status" value="1"/>
</dbReference>
<dbReference type="SUPFAM" id="SSF109604">
    <property type="entry name" value="HD-domain/PDEase-like"/>
    <property type="match status" value="1"/>
</dbReference>